<dbReference type="AlphaFoldDB" id="A0A6C0ICH6"/>
<dbReference type="SUPFAM" id="SSF53300">
    <property type="entry name" value="vWA-like"/>
    <property type="match status" value="1"/>
</dbReference>
<evidence type="ECO:0000313" key="2">
    <source>
        <dbReference type="EMBL" id="QHT90107.1"/>
    </source>
</evidence>
<dbReference type="Pfam" id="PF13519">
    <property type="entry name" value="VWA_2"/>
    <property type="match status" value="1"/>
</dbReference>
<dbReference type="InterPro" id="IPR036465">
    <property type="entry name" value="vWFA_dom_sf"/>
</dbReference>
<feature type="domain" description="VWFA" evidence="1">
    <location>
        <begin position="33"/>
        <end position="211"/>
    </location>
</feature>
<dbReference type="InterPro" id="IPR002035">
    <property type="entry name" value="VWF_A"/>
</dbReference>
<dbReference type="SMART" id="SM00327">
    <property type="entry name" value="VWA"/>
    <property type="match status" value="1"/>
</dbReference>
<dbReference type="PROSITE" id="PS50234">
    <property type="entry name" value="VWFA"/>
    <property type="match status" value="1"/>
</dbReference>
<dbReference type="EMBL" id="MN740152">
    <property type="protein sequence ID" value="QHT90107.1"/>
    <property type="molecule type" value="Genomic_DNA"/>
</dbReference>
<accession>A0A6C0ICH6</accession>
<evidence type="ECO:0000259" key="1">
    <source>
        <dbReference type="PROSITE" id="PS50234"/>
    </source>
</evidence>
<proteinExistence type="predicted"/>
<dbReference type="PANTHER" id="PTHR10579">
    <property type="entry name" value="CALCIUM-ACTIVATED CHLORIDE CHANNEL REGULATOR"/>
    <property type="match status" value="1"/>
</dbReference>
<name>A0A6C0ICH6_9ZZZZ</name>
<dbReference type="Gene3D" id="3.40.50.410">
    <property type="entry name" value="von Willebrand factor, type A domain"/>
    <property type="match status" value="1"/>
</dbReference>
<dbReference type="InterPro" id="IPR051266">
    <property type="entry name" value="CLCR"/>
</dbReference>
<dbReference type="PANTHER" id="PTHR10579:SF43">
    <property type="entry name" value="ZINC FINGER (C3HC4-TYPE RING FINGER) FAMILY PROTEIN"/>
    <property type="match status" value="1"/>
</dbReference>
<organism evidence="2">
    <name type="scientific">viral metagenome</name>
    <dbReference type="NCBI Taxonomy" id="1070528"/>
    <lineage>
        <taxon>unclassified sequences</taxon>
        <taxon>metagenomes</taxon>
        <taxon>organismal metagenomes</taxon>
    </lineage>
</organism>
<reference evidence="2" key="1">
    <citation type="journal article" date="2020" name="Nature">
        <title>Giant virus diversity and host interactions through global metagenomics.</title>
        <authorList>
            <person name="Schulz F."/>
            <person name="Roux S."/>
            <person name="Paez-Espino D."/>
            <person name="Jungbluth S."/>
            <person name="Walsh D.A."/>
            <person name="Denef V.J."/>
            <person name="McMahon K.D."/>
            <person name="Konstantinidis K.T."/>
            <person name="Eloe-Fadrosh E.A."/>
            <person name="Kyrpides N.C."/>
            <person name="Woyke T."/>
        </authorList>
    </citation>
    <scope>NUCLEOTIDE SEQUENCE</scope>
    <source>
        <strain evidence="2">GVMAG-M-3300023184-62</strain>
    </source>
</reference>
<protein>
    <recommendedName>
        <fullName evidence="1">VWFA domain-containing protein</fullName>
    </recommendedName>
</protein>
<sequence length="447" mass="49584">MEFETTSVNVTNVRQLIGLKLKGAVTQNRLPTHFILLVDTSGSMQIDSRLRSVKNSIEYLMNFLTPADRISIVTFSNNAENILVNQAVTIENRLILLHHISNINATGSTNLSAGLLNVRDILRDTVAGTNAMKTGLVILTDGHANIGMNSQEQLNTIVHNMKIQHSMLSVNTIGYGTDHNGHLLRSMALEGGGAYSIVHSEEHVATVFGSILGGLVSCVAQNVEITIPSDWEHFTPYNVKVDGNFKKMFVGDIYSETETVLLFRGAGEAKIKWFSCLDMKDNNETARWPVDGMVANQAPYRVCYIRFRISELLDAIRMWIHDESGDNRRDAIREEINVVEHMINLISGDIVGQEAVLELLRGEIAQMREDLSVVNHMDSQLNDTQFIQRSAFIATGRGVSSQRSDGNDTVMSPFSNRVQRSITTGIQNARMSQTVAADPVDNISYFT</sequence>